<dbReference type="SUPFAM" id="SSF53335">
    <property type="entry name" value="S-adenosyl-L-methionine-dependent methyltransferases"/>
    <property type="match status" value="1"/>
</dbReference>
<feature type="domain" description="DNA methylase adenine-specific" evidence="1">
    <location>
        <begin position="419"/>
        <end position="576"/>
    </location>
</feature>
<dbReference type="EMBL" id="NOZQ01000056">
    <property type="protein sequence ID" value="OYD16670.1"/>
    <property type="molecule type" value="Genomic_DNA"/>
</dbReference>
<name>A0A235BWB8_UNCW3</name>
<dbReference type="AlphaFoldDB" id="A0A235BWB8"/>
<dbReference type="PANTHER" id="PTHR42998">
    <property type="entry name" value="TYPE I RESTRICTION ENZYME HINDVIIP M PROTEIN-RELATED"/>
    <property type="match status" value="1"/>
</dbReference>
<feature type="domain" description="DNA methylase adenine-specific" evidence="1">
    <location>
        <begin position="276"/>
        <end position="328"/>
    </location>
</feature>
<proteinExistence type="predicted"/>
<dbReference type="PANTHER" id="PTHR42998:SF1">
    <property type="entry name" value="TYPE I RESTRICTION ENZYME HINDI METHYLASE SUBUNIT"/>
    <property type="match status" value="1"/>
</dbReference>
<evidence type="ECO:0000313" key="3">
    <source>
        <dbReference type="Proteomes" id="UP000215215"/>
    </source>
</evidence>
<dbReference type="GO" id="GO:0003677">
    <property type="term" value="F:DNA binding"/>
    <property type="evidence" value="ECO:0007669"/>
    <property type="project" value="InterPro"/>
</dbReference>
<evidence type="ECO:0000313" key="2">
    <source>
        <dbReference type="EMBL" id="OYD16670.1"/>
    </source>
</evidence>
<dbReference type="Gene3D" id="3.40.50.150">
    <property type="entry name" value="Vaccinia Virus protein VP39"/>
    <property type="match status" value="1"/>
</dbReference>
<dbReference type="InterPro" id="IPR003356">
    <property type="entry name" value="DNA_methylase_A-5"/>
</dbReference>
<evidence type="ECO:0000259" key="1">
    <source>
        <dbReference type="Pfam" id="PF02384"/>
    </source>
</evidence>
<dbReference type="PRINTS" id="PR00507">
    <property type="entry name" value="N12N6MTFRASE"/>
</dbReference>
<accession>A0A235BWB8</accession>
<dbReference type="Pfam" id="PF02384">
    <property type="entry name" value="N6_Mtase"/>
    <property type="match status" value="2"/>
</dbReference>
<sequence length="588" mass="67047">MVSPKKFQDLIKTEYHNETEYWENVVTPVLDRLGVPKGASVRRREFPITTHWGARSADWLIFVENRPMLVIEAKQLEKDFEKARADAKTFAINFNPAKQKDREAIREIRAIPYIFTPCGTRLIMFKLTILEDGITPDMQPLKELLTYKELEQIAQRSITFTGTKPLEENLLSTSQFRINFEEICNAIEERMIPKAKAKLPGAKDFVVLVMNEILLASFQKRDKELIYKNYKFTQKVTKQIEEVLGRYDLKQIEGPDLAYAYRDFVTRNFTGTTPLWAGKGGKEVGRYLTPSPVIKFMVELCNPTPKDKVIDFACGSGGFLGAIATRMSSRVDIPEYLSENLFACDVDPFSVSTAQTFMELLLPGKQTLAQVIEESFYVTSLQKDSQISIDDVHPKVGIAKPPRLGFRKRKRKGILNIFHHNGLFSEKIHSWEYDLSPIIPEQSFDLVISNPPGGADYNLGHEDELKKVFPLENKSLQNAPLFIQRAIQLAKNGGKICLIVPDGVLANIELQELQGYIFNTCQVKGVISLPRGIFPNVSSKMSILYMIKTETPSIKKPIFMASVEDREEIDLESELRKILENYKRFKNN</sequence>
<reference evidence="2 3" key="1">
    <citation type="submission" date="2017-07" db="EMBL/GenBank/DDBJ databases">
        <title>Recovery of genomes from metagenomes via a dereplication, aggregation, and scoring strategy.</title>
        <authorList>
            <person name="Sieber C.M."/>
            <person name="Probst A.J."/>
            <person name="Sharrar A."/>
            <person name="Thomas B.C."/>
            <person name="Hess M."/>
            <person name="Tringe S.G."/>
            <person name="Banfield J.F."/>
        </authorList>
    </citation>
    <scope>NUCLEOTIDE SEQUENCE [LARGE SCALE GENOMIC DNA]</scope>
    <source>
        <strain evidence="2">JGI_Cruoil_03_44_89</strain>
    </source>
</reference>
<dbReference type="InterPro" id="IPR052916">
    <property type="entry name" value="Type-I_RE_MTase_Subunit"/>
</dbReference>
<protein>
    <recommendedName>
        <fullName evidence="1">DNA methylase adenine-specific domain-containing protein</fullName>
    </recommendedName>
</protein>
<organism evidence="2 3">
    <name type="scientific">candidate division WOR-3 bacterium JGI_Cruoil_03_44_89</name>
    <dbReference type="NCBI Taxonomy" id="1973748"/>
    <lineage>
        <taxon>Bacteria</taxon>
        <taxon>Bacteria division WOR-3</taxon>
    </lineage>
</organism>
<dbReference type="Proteomes" id="UP000215215">
    <property type="component" value="Unassembled WGS sequence"/>
</dbReference>
<dbReference type="GO" id="GO:0008170">
    <property type="term" value="F:N-methyltransferase activity"/>
    <property type="evidence" value="ECO:0007669"/>
    <property type="project" value="InterPro"/>
</dbReference>
<comment type="caution">
    <text evidence="2">The sequence shown here is derived from an EMBL/GenBank/DDBJ whole genome shotgun (WGS) entry which is preliminary data.</text>
</comment>
<dbReference type="InterPro" id="IPR029063">
    <property type="entry name" value="SAM-dependent_MTases_sf"/>
</dbReference>
<gene>
    <name evidence="2" type="ORF">CH333_02900</name>
</gene>